<reference evidence="1" key="1">
    <citation type="submission" date="2020-02" db="EMBL/GenBank/DDBJ databases">
        <authorList>
            <person name="Meier V. D."/>
        </authorList>
    </citation>
    <scope>NUCLEOTIDE SEQUENCE</scope>
    <source>
        <strain evidence="1">AVDCRST_MAG40</strain>
    </source>
</reference>
<name>A0A6J4MAB1_9BACT</name>
<dbReference type="EMBL" id="CADCTX010000842">
    <property type="protein sequence ID" value="CAA9354342.1"/>
    <property type="molecule type" value="Genomic_DNA"/>
</dbReference>
<protein>
    <submittedName>
        <fullName evidence="1">Uncharacterized protein</fullName>
    </submittedName>
</protein>
<dbReference type="AlphaFoldDB" id="A0A6J4MAB1"/>
<feature type="non-terminal residue" evidence="1">
    <location>
        <position position="1"/>
    </location>
</feature>
<sequence length="19" mass="2262">DGRRQRPPRRRGAGGTRRR</sequence>
<proteinExistence type="predicted"/>
<evidence type="ECO:0000313" key="1">
    <source>
        <dbReference type="EMBL" id="CAA9354342.1"/>
    </source>
</evidence>
<organism evidence="1">
    <name type="scientific">uncultured Gemmatimonadaceae bacterium</name>
    <dbReference type="NCBI Taxonomy" id="246130"/>
    <lineage>
        <taxon>Bacteria</taxon>
        <taxon>Pseudomonadati</taxon>
        <taxon>Gemmatimonadota</taxon>
        <taxon>Gemmatimonadia</taxon>
        <taxon>Gemmatimonadales</taxon>
        <taxon>Gemmatimonadaceae</taxon>
        <taxon>environmental samples</taxon>
    </lineage>
</organism>
<accession>A0A6J4MAB1</accession>
<feature type="non-terminal residue" evidence="1">
    <location>
        <position position="19"/>
    </location>
</feature>
<gene>
    <name evidence="1" type="ORF">AVDCRST_MAG40-3067</name>
</gene>